<protein>
    <submittedName>
        <fullName evidence="2">Uncharacterized protein</fullName>
    </submittedName>
</protein>
<keyword evidence="3" id="KW-1185">Reference proteome</keyword>
<feature type="compositionally biased region" description="Basic and acidic residues" evidence="1">
    <location>
        <begin position="182"/>
        <end position="215"/>
    </location>
</feature>
<dbReference type="InParanoid" id="A0A409WAE8"/>
<dbReference type="Proteomes" id="UP000284706">
    <property type="component" value="Unassembled WGS sequence"/>
</dbReference>
<organism evidence="2 3">
    <name type="scientific">Gymnopilus dilepis</name>
    <dbReference type="NCBI Taxonomy" id="231916"/>
    <lineage>
        <taxon>Eukaryota</taxon>
        <taxon>Fungi</taxon>
        <taxon>Dikarya</taxon>
        <taxon>Basidiomycota</taxon>
        <taxon>Agaricomycotina</taxon>
        <taxon>Agaricomycetes</taxon>
        <taxon>Agaricomycetidae</taxon>
        <taxon>Agaricales</taxon>
        <taxon>Agaricineae</taxon>
        <taxon>Hymenogastraceae</taxon>
        <taxon>Gymnopilus</taxon>
    </lineage>
</organism>
<feature type="region of interest" description="Disordered" evidence="1">
    <location>
        <begin position="175"/>
        <end position="234"/>
    </location>
</feature>
<sequence length="330" mass="36927">MPSEWSLYSSGNPTAIDDGDAFVITCPAASINDIWYLNIVLREKSLGYIFDSSWYRGSQDMVINGKWTPKDIPSISPGNITILKSGKNYIVTLNGRNLGVFPTTYVTMDVAHISISTSNRQGSATLGPFRVAVFDGPAAEALAELYRTNPSAALAMQDRNKQLRRDVEERERRATEAQTAASKKEKDVQDREARVKAREEALQVNERNLKEREEQLQQGAGGATPTPTTDPNKIRPSDYADMQLYDQAAWPTAVVSVLGLQRAGTLQKEHQAYMDKWVKERGDSLSADAYDYLVYSFGVAWQRVLLDSQNVKEDERKKILEEVTRLVKGK</sequence>
<dbReference type="AlphaFoldDB" id="A0A409WAE8"/>
<dbReference type="EMBL" id="NHYE01005256">
    <property type="protein sequence ID" value="PPQ75471.1"/>
    <property type="molecule type" value="Genomic_DNA"/>
</dbReference>
<name>A0A409WAE8_9AGAR</name>
<gene>
    <name evidence="2" type="ORF">CVT26_015955</name>
</gene>
<evidence type="ECO:0000256" key="1">
    <source>
        <dbReference type="SAM" id="MobiDB-lite"/>
    </source>
</evidence>
<accession>A0A409WAE8</accession>
<comment type="caution">
    <text evidence="2">The sequence shown here is derived from an EMBL/GenBank/DDBJ whole genome shotgun (WGS) entry which is preliminary data.</text>
</comment>
<dbReference type="OrthoDB" id="3119524at2759"/>
<reference evidence="2 3" key="1">
    <citation type="journal article" date="2018" name="Evol. Lett.">
        <title>Horizontal gene cluster transfer increased hallucinogenic mushroom diversity.</title>
        <authorList>
            <person name="Reynolds H.T."/>
            <person name="Vijayakumar V."/>
            <person name="Gluck-Thaler E."/>
            <person name="Korotkin H.B."/>
            <person name="Matheny P.B."/>
            <person name="Slot J.C."/>
        </authorList>
    </citation>
    <scope>NUCLEOTIDE SEQUENCE [LARGE SCALE GENOMIC DNA]</scope>
    <source>
        <strain evidence="2 3">SRW20</strain>
    </source>
</reference>
<evidence type="ECO:0000313" key="2">
    <source>
        <dbReference type="EMBL" id="PPQ75471.1"/>
    </source>
</evidence>
<evidence type="ECO:0000313" key="3">
    <source>
        <dbReference type="Proteomes" id="UP000284706"/>
    </source>
</evidence>
<proteinExistence type="predicted"/>